<keyword evidence="3" id="KW-0812">Transmembrane</keyword>
<dbReference type="Proteomes" id="UP000094527">
    <property type="component" value="Unassembled WGS sequence"/>
</dbReference>
<dbReference type="PANTHER" id="PTHR11927">
    <property type="entry name" value="GALACTOSIDE 2-L-FUCOSYLTRANSFERASE"/>
    <property type="match status" value="1"/>
</dbReference>
<keyword evidence="2 3" id="KW-0808">Transferase</keyword>
<evidence type="ECO:0000256" key="1">
    <source>
        <dbReference type="ARBA" id="ARBA00022676"/>
    </source>
</evidence>
<dbReference type="UniPathway" id="UPA00378"/>
<name>A0A1D2MIP3_ORCCI</name>
<comment type="subcellular location">
    <subcellularLocation>
        <location evidence="3">Golgi apparatus</location>
        <location evidence="3">Golgi stack membrane</location>
        <topology evidence="3">Single-pass type II membrane protein</topology>
    </subcellularLocation>
</comment>
<dbReference type="EMBL" id="LJIJ01001134">
    <property type="protein sequence ID" value="ODM92849.1"/>
    <property type="molecule type" value="Genomic_DNA"/>
</dbReference>
<comment type="caution">
    <text evidence="4">The sequence shown here is derived from an EMBL/GenBank/DDBJ whole genome shotgun (WGS) entry which is preliminary data.</text>
</comment>
<dbReference type="Gene3D" id="3.40.50.11350">
    <property type="match status" value="1"/>
</dbReference>
<dbReference type="PANTHER" id="PTHR11927:SF9">
    <property type="entry name" value="L-FUCOSYLTRANSFERASE"/>
    <property type="match status" value="1"/>
</dbReference>
<keyword evidence="3" id="KW-0735">Signal-anchor</keyword>
<dbReference type="GO" id="GO:0008107">
    <property type="term" value="F:galactoside 2-alpha-L-fucosyltransferase activity"/>
    <property type="evidence" value="ECO:0007669"/>
    <property type="project" value="InterPro"/>
</dbReference>
<accession>A0A1D2MIP3</accession>
<evidence type="ECO:0000313" key="4">
    <source>
        <dbReference type="EMBL" id="ODM92849.1"/>
    </source>
</evidence>
<dbReference type="EC" id="2.4.1.-" evidence="3"/>
<dbReference type="InterPro" id="IPR002516">
    <property type="entry name" value="Glyco_trans_11"/>
</dbReference>
<dbReference type="Pfam" id="PF01531">
    <property type="entry name" value="Glyco_transf_11"/>
    <property type="match status" value="1"/>
</dbReference>
<feature type="non-terminal residue" evidence="4">
    <location>
        <position position="365"/>
    </location>
</feature>
<organism evidence="4 5">
    <name type="scientific">Orchesella cincta</name>
    <name type="common">Springtail</name>
    <name type="synonym">Podura cincta</name>
    <dbReference type="NCBI Taxonomy" id="48709"/>
    <lineage>
        <taxon>Eukaryota</taxon>
        <taxon>Metazoa</taxon>
        <taxon>Ecdysozoa</taxon>
        <taxon>Arthropoda</taxon>
        <taxon>Hexapoda</taxon>
        <taxon>Collembola</taxon>
        <taxon>Entomobryomorpha</taxon>
        <taxon>Entomobryoidea</taxon>
        <taxon>Orchesellidae</taxon>
        <taxon>Orchesellinae</taxon>
        <taxon>Orchesella</taxon>
    </lineage>
</organism>
<dbReference type="OrthoDB" id="3226at2759"/>
<dbReference type="GO" id="GO:0005975">
    <property type="term" value="P:carbohydrate metabolic process"/>
    <property type="evidence" value="ECO:0007669"/>
    <property type="project" value="InterPro"/>
</dbReference>
<keyword evidence="3" id="KW-0325">Glycoprotein</keyword>
<sequence length="365" mass="42758">MAIESRRRKVSMILFSFLVFTWIKLGVIQDFNRSNMIMDTLQEKPQSSYFNRTLEAPGVILFIKGGIGNSLFQYACSYALARDKGRVLYNFITNSTLTSNRKFTSGAREFALDKFQVPLDNWIDRTTVINTSQLRYLSDEQLFFRNYSDSAFLQLTSTAYCQSPEYWKNYKEDIKSMFQLRLDAVNVTPKISKFAHQIESTESVAVHVRRGDFLHLNNGFDIPISYQRTAIHKLWKIFHQRGIHSPTFFIFSDDVQYAKDKLNDLATFYSANFIYVSEANNTSIQDFYLMMKCKHFIIPNSTFSWWAAYLSRSSSEKVVIASAFNPKFWELWKAAKREMNFFMMLHGQKYHPKEWIVLNPFIGDL</sequence>
<keyword evidence="3" id="KW-0333">Golgi apparatus</keyword>
<gene>
    <name evidence="4" type="ORF">Ocin01_13834</name>
</gene>
<protein>
    <recommendedName>
        <fullName evidence="3">L-Fucosyltransferase</fullName>
        <ecNumber evidence="3">2.4.1.-</ecNumber>
    </recommendedName>
</protein>
<dbReference type="AlphaFoldDB" id="A0A1D2MIP3"/>
<dbReference type="CDD" id="cd11301">
    <property type="entry name" value="Fut1_Fut2_like"/>
    <property type="match status" value="1"/>
</dbReference>
<dbReference type="GO" id="GO:0032580">
    <property type="term" value="C:Golgi cisterna membrane"/>
    <property type="evidence" value="ECO:0007669"/>
    <property type="project" value="UniProtKB-SubCell"/>
</dbReference>
<evidence type="ECO:0000256" key="3">
    <source>
        <dbReference type="RuleBase" id="RU363129"/>
    </source>
</evidence>
<proteinExistence type="inferred from homology"/>
<keyword evidence="5" id="KW-1185">Reference proteome</keyword>
<reference evidence="4 5" key="1">
    <citation type="journal article" date="2016" name="Genome Biol. Evol.">
        <title>Gene Family Evolution Reflects Adaptation to Soil Environmental Stressors in the Genome of the Collembolan Orchesella cincta.</title>
        <authorList>
            <person name="Faddeeva-Vakhrusheva A."/>
            <person name="Derks M.F."/>
            <person name="Anvar S.Y."/>
            <person name="Agamennone V."/>
            <person name="Suring W."/>
            <person name="Smit S."/>
            <person name="van Straalen N.M."/>
            <person name="Roelofs D."/>
        </authorList>
    </citation>
    <scope>NUCLEOTIDE SEQUENCE [LARGE SCALE GENOMIC DNA]</scope>
    <source>
        <tissue evidence="4">Mixed pool</tissue>
    </source>
</reference>
<evidence type="ECO:0000256" key="2">
    <source>
        <dbReference type="ARBA" id="ARBA00022679"/>
    </source>
</evidence>
<dbReference type="OMA" id="KHERIEF"/>
<keyword evidence="1 3" id="KW-0328">Glycosyltransferase</keyword>
<comment type="similarity">
    <text evidence="3">Belongs to the glycosyltransferase 11 family.</text>
</comment>
<comment type="pathway">
    <text evidence="3">Protein modification; protein glycosylation.</text>
</comment>
<evidence type="ECO:0000313" key="5">
    <source>
        <dbReference type="Proteomes" id="UP000094527"/>
    </source>
</evidence>